<reference evidence="3" key="1">
    <citation type="submission" date="2023-07" db="EMBL/GenBank/DDBJ databases">
        <title>Gilvimarinus algae sp. nov., isolated from the surface of Kelp.</title>
        <authorList>
            <person name="Sun Y.Y."/>
            <person name="Gong Y."/>
            <person name="Du Z.J."/>
        </authorList>
    </citation>
    <scope>NUCLEOTIDE SEQUENCE</scope>
    <source>
        <strain evidence="3">SDUM040014</strain>
    </source>
</reference>
<dbReference type="InterPro" id="IPR002634">
    <property type="entry name" value="BolA"/>
</dbReference>
<evidence type="ECO:0000313" key="4">
    <source>
        <dbReference type="Proteomes" id="UP001168380"/>
    </source>
</evidence>
<comment type="caution">
    <text evidence="3">The sequence shown here is derived from an EMBL/GenBank/DDBJ whole genome shotgun (WGS) entry which is preliminary data.</text>
</comment>
<dbReference type="PANTHER" id="PTHR46229">
    <property type="entry name" value="BOLA TRANSCRIPTION REGULATOR"/>
    <property type="match status" value="1"/>
</dbReference>
<name>A0ABT8TKV8_9GAMM</name>
<dbReference type="InterPro" id="IPR050961">
    <property type="entry name" value="BolA/IbaG_stress_morph_reg"/>
</dbReference>
<evidence type="ECO:0000256" key="2">
    <source>
        <dbReference type="RuleBase" id="RU003860"/>
    </source>
</evidence>
<organism evidence="3 4">
    <name type="scientific">Gilvimarinus algae</name>
    <dbReference type="NCBI Taxonomy" id="3058037"/>
    <lineage>
        <taxon>Bacteria</taxon>
        <taxon>Pseudomonadati</taxon>
        <taxon>Pseudomonadota</taxon>
        <taxon>Gammaproteobacteria</taxon>
        <taxon>Cellvibrionales</taxon>
        <taxon>Cellvibrionaceae</taxon>
        <taxon>Gilvimarinus</taxon>
    </lineage>
</organism>
<proteinExistence type="inferred from homology"/>
<dbReference type="InterPro" id="IPR036065">
    <property type="entry name" value="BolA-like_sf"/>
</dbReference>
<keyword evidence="4" id="KW-1185">Reference proteome</keyword>
<dbReference type="PANTHER" id="PTHR46229:SF2">
    <property type="entry name" value="BOLA-LIKE PROTEIN 1"/>
    <property type="match status" value="1"/>
</dbReference>
<accession>A0ABT8TKV8</accession>
<dbReference type="RefSeq" id="WP_302713571.1">
    <property type="nucleotide sequence ID" value="NZ_JAULRT010000059.1"/>
</dbReference>
<sequence length="103" mass="11287">MKPVQKSIEAALTAQFSPVHMVVDNESHMHSVPPESETHFKITLVSPAFVGKRQVQRHQAVYAVLAEQMAGPVHALALHTFAPDEWRSEAVPESPNCLGGGRH</sequence>
<dbReference type="Pfam" id="PF01722">
    <property type="entry name" value="BolA"/>
    <property type="match status" value="1"/>
</dbReference>
<dbReference type="EMBL" id="JAULRT010000059">
    <property type="protein sequence ID" value="MDO3382977.1"/>
    <property type="molecule type" value="Genomic_DNA"/>
</dbReference>
<evidence type="ECO:0000256" key="1">
    <source>
        <dbReference type="ARBA" id="ARBA00005578"/>
    </source>
</evidence>
<dbReference type="SUPFAM" id="SSF82657">
    <property type="entry name" value="BolA-like"/>
    <property type="match status" value="1"/>
</dbReference>
<comment type="similarity">
    <text evidence="1 2">Belongs to the BolA/IbaG family.</text>
</comment>
<dbReference type="Gene3D" id="3.30.300.90">
    <property type="entry name" value="BolA-like"/>
    <property type="match status" value="1"/>
</dbReference>
<protein>
    <submittedName>
        <fullName evidence="3">BolA/IbaG family iron-sulfur metabolism protein</fullName>
    </submittedName>
</protein>
<dbReference type="Proteomes" id="UP001168380">
    <property type="component" value="Unassembled WGS sequence"/>
</dbReference>
<evidence type="ECO:0000313" key="3">
    <source>
        <dbReference type="EMBL" id="MDO3382977.1"/>
    </source>
</evidence>
<dbReference type="PIRSF" id="PIRSF003113">
    <property type="entry name" value="BolA"/>
    <property type="match status" value="1"/>
</dbReference>
<gene>
    <name evidence="3" type="ORF">QWI16_12430</name>
</gene>